<evidence type="ECO:0000256" key="1">
    <source>
        <dbReference type="SAM" id="Phobius"/>
    </source>
</evidence>
<evidence type="ECO:0000313" key="3">
    <source>
        <dbReference type="EMBL" id="KAK8981872.1"/>
    </source>
</evidence>
<dbReference type="InterPro" id="IPR002156">
    <property type="entry name" value="RNaseH_domain"/>
</dbReference>
<gene>
    <name evidence="3" type="ORF">V6N11_049364</name>
</gene>
<dbReference type="Pfam" id="PF13456">
    <property type="entry name" value="RVT_3"/>
    <property type="match status" value="1"/>
</dbReference>
<dbReference type="PROSITE" id="PS51257">
    <property type="entry name" value="PROKAR_LIPOPROTEIN"/>
    <property type="match status" value="1"/>
</dbReference>
<keyword evidence="1" id="KW-0812">Transmembrane</keyword>
<evidence type="ECO:0000259" key="2">
    <source>
        <dbReference type="Pfam" id="PF13456"/>
    </source>
</evidence>
<dbReference type="Proteomes" id="UP001396334">
    <property type="component" value="Unassembled WGS sequence"/>
</dbReference>
<feature type="transmembrane region" description="Helical" evidence="1">
    <location>
        <begin position="126"/>
        <end position="143"/>
    </location>
</feature>
<keyword evidence="4" id="KW-1185">Reference proteome</keyword>
<protein>
    <recommendedName>
        <fullName evidence="2">RNase H type-1 domain-containing protein</fullName>
    </recommendedName>
</protein>
<reference evidence="3 4" key="1">
    <citation type="journal article" date="2024" name="G3 (Bethesda)">
        <title>Genome assembly of Hibiscus sabdariffa L. provides insights into metabolisms of medicinal natural products.</title>
        <authorList>
            <person name="Kim T."/>
        </authorList>
    </citation>
    <scope>NUCLEOTIDE SEQUENCE [LARGE SCALE GENOMIC DNA]</scope>
    <source>
        <strain evidence="3">TK-2024</strain>
        <tissue evidence="3">Old leaves</tissue>
    </source>
</reference>
<comment type="caution">
    <text evidence="3">The sequence shown here is derived from an EMBL/GenBank/DDBJ whole genome shotgun (WGS) entry which is preliminary data.</text>
</comment>
<feature type="domain" description="RNase H type-1" evidence="2">
    <location>
        <begin position="246"/>
        <end position="326"/>
    </location>
</feature>
<feature type="transmembrane region" description="Helical" evidence="1">
    <location>
        <begin position="46"/>
        <end position="66"/>
    </location>
</feature>
<accession>A0ABR2P0V5</accession>
<feature type="transmembrane region" description="Helical" evidence="1">
    <location>
        <begin position="12"/>
        <end position="34"/>
    </location>
</feature>
<feature type="transmembrane region" description="Helical" evidence="1">
    <location>
        <begin position="155"/>
        <end position="176"/>
    </location>
</feature>
<organism evidence="3 4">
    <name type="scientific">Hibiscus sabdariffa</name>
    <name type="common">roselle</name>
    <dbReference type="NCBI Taxonomy" id="183260"/>
    <lineage>
        <taxon>Eukaryota</taxon>
        <taxon>Viridiplantae</taxon>
        <taxon>Streptophyta</taxon>
        <taxon>Embryophyta</taxon>
        <taxon>Tracheophyta</taxon>
        <taxon>Spermatophyta</taxon>
        <taxon>Magnoliopsida</taxon>
        <taxon>eudicotyledons</taxon>
        <taxon>Gunneridae</taxon>
        <taxon>Pentapetalae</taxon>
        <taxon>rosids</taxon>
        <taxon>malvids</taxon>
        <taxon>Malvales</taxon>
        <taxon>Malvaceae</taxon>
        <taxon>Malvoideae</taxon>
        <taxon>Hibiscus</taxon>
    </lineage>
</organism>
<evidence type="ECO:0000313" key="4">
    <source>
        <dbReference type="Proteomes" id="UP001396334"/>
    </source>
</evidence>
<dbReference type="EMBL" id="JBBPBN010000088">
    <property type="protein sequence ID" value="KAK8981872.1"/>
    <property type="molecule type" value="Genomic_DNA"/>
</dbReference>
<keyword evidence="1" id="KW-0472">Membrane</keyword>
<sequence length="344" mass="38057">MPSCRSSSMDSFGTLVGLTVSGCSLIAGATHRLFDSRVFIRTGWTLRYYARSSCYMICLPGILSAFQMFCGENMSRSLHESSRGRDFPLVVGSARRGLTLGSVPFAKLLLIPHCMLFETVVMLVRHFLWLILLIHLLPVLCRVHSPGWKRQPLSCLGKLLVVSLLSSGAFGTVGTVRCMTSNFSLYGLLSRQLFCSRVTTCPLLARPAVLLRRQLLVRWPGPPSTRSGSLWASATLGWTFRGRICKHVALLVGLQLALDHGWPSVLVETDSAQTINRLDRSPSSNLSIYGPSLEPIKAILIAHPHNWLRLIPRSTKRVAQTVASWALHCNNALFFRLGLSRADT</sequence>
<proteinExistence type="predicted"/>
<name>A0ABR2P0V5_9ROSI</name>
<keyword evidence="1" id="KW-1133">Transmembrane helix</keyword>